<dbReference type="EMBL" id="RJVP01000001">
    <property type="protein sequence ID" value="ROH88439.1"/>
    <property type="molecule type" value="Genomic_DNA"/>
</dbReference>
<protein>
    <submittedName>
        <fullName evidence="2">Uncharacterized protein</fullName>
    </submittedName>
</protein>
<organism evidence="2 3">
    <name type="scientific">Pseudomethylobacillus aquaticus</name>
    <dbReference type="NCBI Taxonomy" id="2676064"/>
    <lineage>
        <taxon>Bacteria</taxon>
        <taxon>Pseudomonadati</taxon>
        <taxon>Pseudomonadota</taxon>
        <taxon>Betaproteobacteria</taxon>
        <taxon>Nitrosomonadales</taxon>
        <taxon>Methylophilaceae</taxon>
        <taxon>Pseudomethylobacillus</taxon>
    </lineage>
</organism>
<proteinExistence type="predicted"/>
<sequence>MDEAINRALMIYDNERCYPAPMNAVTQHIGFKAVLNNPAAFALITAMSHYGLVESPEEGMLAVSRELELYKNSHNEQGRQQLLLKWLKTPAIFAELLEKYPDSLPSRTTLKFDLIQRGFTPPGADACMQVFQNNLDFVKYFDYVAAQKLAAQSAMQDDTASYGFGRDGGNGRGTTRSAGQADRMPIRLSGGRRAWVEIPTPFYASDKDQLLAQIELLVTDD</sequence>
<accession>A0A3N0V6P0</accession>
<feature type="region of interest" description="Disordered" evidence="1">
    <location>
        <begin position="162"/>
        <end position="183"/>
    </location>
</feature>
<gene>
    <name evidence="2" type="ORF">ED236_03025</name>
</gene>
<evidence type="ECO:0000313" key="2">
    <source>
        <dbReference type="EMBL" id="ROH88439.1"/>
    </source>
</evidence>
<comment type="caution">
    <text evidence="2">The sequence shown here is derived from an EMBL/GenBank/DDBJ whole genome shotgun (WGS) entry which is preliminary data.</text>
</comment>
<reference evidence="2 3" key="1">
    <citation type="submission" date="2018-10" db="EMBL/GenBank/DDBJ databases">
        <authorList>
            <person name="Chen W.-M."/>
        </authorList>
    </citation>
    <scope>NUCLEOTIDE SEQUENCE [LARGE SCALE GENOMIC DNA]</scope>
    <source>
        <strain evidence="2 3">H-5</strain>
    </source>
</reference>
<dbReference type="Proteomes" id="UP000275137">
    <property type="component" value="Unassembled WGS sequence"/>
</dbReference>
<name>A0A3N0V6P0_9PROT</name>
<evidence type="ECO:0000313" key="3">
    <source>
        <dbReference type="Proteomes" id="UP000275137"/>
    </source>
</evidence>
<keyword evidence="3" id="KW-1185">Reference proteome</keyword>
<evidence type="ECO:0000256" key="1">
    <source>
        <dbReference type="SAM" id="MobiDB-lite"/>
    </source>
</evidence>
<dbReference type="AlphaFoldDB" id="A0A3N0V6P0"/>